<evidence type="ECO:0000256" key="3">
    <source>
        <dbReference type="ARBA" id="ARBA00022884"/>
    </source>
</evidence>
<dbReference type="InterPro" id="IPR000630">
    <property type="entry name" value="Ribosomal_uS8"/>
</dbReference>
<dbReference type="RefSeq" id="WP_013177550.1">
    <property type="nucleotide sequence ID" value="NC_014221.1"/>
</dbReference>
<evidence type="ECO:0000256" key="6">
    <source>
        <dbReference type="ARBA" id="ARBA00035258"/>
    </source>
</evidence>
<dbReference type="InterPro" id="IPR035987">
    <property type="entry name" value="Ribosomal_uS8_sf"/>
</dbReference>
<dbReference type="NCBIfam" id="NF001109">
    <property type="entry name" value="PRK00136.1"/>
    <property type="match status" value="1"/>
</dbReference>
<keyword evidence="10" id="KW-1185">Reference proteome</keyword>
<evidence type="ECO:0000256" key="1">
    <source>
        <dbReference type="ARBA" id="ARBA00006471"/>
    </source>
</evidence>
<dbReference type="GO" id="GO:0003735">
    <property type="term" value="F:structural constituent of ribosome"/>
    <property type="evidence" value="ECO:0007669"/>
    <property type="project" value="InterPro"/>
</dbReference>
<dbReference type="PROSITE" id="PS00053">
    <property type="entry name" value="RIBOSOMAL_S8"/>
    <property type="match status" value="1"/>
</dbReference>
<dbReference type="AlphaFoldDB" id="D7CVF1"/>
<evidence type="ECO:0000256" key="2">
    <source>
        <dbReference type="ARBA" id="ARBA00022730"/>
    </source>
</evidence>
<dbReference type="Gene3D" id="3.30.1490.10">
    <property type="match status" value="1"/>
</dbReference>
<keyword evidence="5 7" id="KW-0687">Ribonucleoprotein</keyword>
<comment type="function">
    <text evidence="7">One of the primary rRNA binding proteins, it binds directly to 16S rRNA central domain where it helps coordinate assembly of the platform of the 30S subunit.</text>
</comment>
<evidence type="ECO:0000256" key="5">
    <source>
        <dbReference type="ARBA" id="ARBA00023274"/>
    </source>
</evidence>
<dbReference type="GO" id="GO:1990904">
    <property type="term" value="C:ribonucleoprotein complex"/>
    <property type="evidence" value="ECO:0007669"/>
    <property type="project" value="UniProtKB-KW"/>
</dbReference>
<name>D7CVF1_TRURR</name>
<dbReference type="KEGG" id="tra:Trad_1052"/>
<dbReference type="PANTHER" id="PTHR11758">
    <property type="entry name" value="40S RIBOSOMAL PROTEIN S15A"/>
    <property type="match status" value="1"/>
</dbReference>
<dbReference type="InterPro" id="IPR047863">
    <property type="entry name" value="Ribosomal_uS8_CS"/>
</dbReference>
<dbReference type="GO" id="GO:0005840">
    <property type="term" value="C:ribosome"/>
    <property type="evidence" value="ECO:0007669"/>
    <property type="project" value="UniProtKB-KW"/>
</dbReference>
<dbReference type="OrthoDB" id="9802617at2"/>
<gene>
    <name evidence="7" type="primary">rpsH</name>
    <name evidence="9" type="ordered locus">Trad_1052</name>
</gene>
<sequence length="131" mass="14296">MYTDPIADMLTRIRNGVAIAAPTVDVPASKFKRALAELLVREGYLKSVEAVTQDGKPVLRIGLKYGPRRTPIINELHRVSKPGRRAYAKAKAVPVVRGGLGVAVISTPQGLMVDREARRHNVGGEVICEVW</sequence>
<dbReference type="GO" id="GO:0005737">
    <property type="term" value="C:cytoplasm"/>
    <property type="evidence" value="ECO:0007669"/>
    <property type="project" value="UniProtKB-ARBA"/>
</dbReference>
<dbReference type="STRING" id="649638.Trad_1052"/>
<keyword evidence="2 7" id="KW-0699">rRNA-binding</keyword>
<dbReference type="HAMAP" id="MF_01302_B">
    <property type="entry name" value="Ribosomal_uS8_B"/>
    <property type="match status" value="1"/>
</dbReference>
<keyword evidence="3 7" id="KW-0694">RNA-binding</keyword>
<proteinExistence type="inferred from homology"/>
<accession>D7CVF1</accession>
<keyword evidence="4 7" id="KW-0689">Ribosomal protein</keyword>
<dbReference type="Proteomes" id="UP000000379">
    <property type="component" value="Chromosome"/>
</dbReference>
<dbReference type="HOGENOM" id="CLU_098428_0_2_0"/>
<evidence type="ECO:0000256" key="4">
    <source>
        <dbReference type="ARBA" id="ARBA00022980"/>
    </source>
</evidence>
<evidence type="ECO:0000313" key="10">
    <source>
        <dbReference type="Proteomes" id="UP000000379"/>
    </source>
</evidence>
<protein>
    <recommendedName>
        <fullName evidence="6 7">Small ribosomal subunit protein uS8</fullName>
    </recommendedName>
</protein>
<comment type="subunit">
    <text evidence="7">Part of the 30S ribosomal subunit. Contacts proteins S5 and S12.</text>
</comment>
<dbReference type="SUPFAM" id="SSF56047">
    <property type="entry name" value="Ribosomal protein S8"/>
    <property type="match status" value="1"/>
</dbReference>
<comment type="similarity">
    <text evidence="1 7 8">Belongs to the universal ribosomal protein uS8 family.</text>
</comment>
<dbReference type="FunFam" id="3.30.1370.30:FF:000002">
    <property type="entry name" value="30S ribosomal protein S8"/>
    <property type="match status" value="1"/>
</dbReference>
<dbReference type="EMBL" id="CP002049">
    <property type="protein sequence ID" value="ADI14179.1"/>
    <property type="molecule type" value="Genomic_DNA"/>
</dbReference>
<reference evidence="10" key="1">
    <citation type="submission" date="2010-05" db="EMBL/GenBank/DDBJ databases">
        <title>The complete genome of Truepera radiovictris DSM 17093.</title>
        <authorList>
            <consortium name="US DOE Joint Genome Institute (JGI-PGF)"/>
            <person name="Lucas S."/>
            <person name="Copeland A."/>
            <person name="Lapidus A."/>
            <person name="Glavina del Rio T."/>
            <person name="Dalin E."/>
            <person name="Tice H."/>
            <person name="Bruce D."/>
            <person name="Goodwin L."/>
            <person name="Pitluck S."/>
            <person name="Kyrpides N."/>
            <person name="Mavromatis K."/>
            <person name="Ovchinnikova G."/>
            <person name="Munk A.C."/>
            <person name="Detter J.C."/>
            <person name="Han C."/>
            <person name="Tapia R."/>
            <person name="Land M."/>
            <person name="Hauser L."/>
            <person name="Markowitz V."/>
            <person name="Cheng J.-F."/>
            <person name="Hugenholtz P."/>
            <person name="Woyke T."/>
            <person name="Wu D."/>
            <person name="Tindall B."/>
            <person name="Pomrenke H.G."/>
            <person name="Brambilla E."/>
            <person name="Klenk H.-P."/>
            <person name="Eisen J.A."/>
        </authorList>
    </citation>
    <scope>NUCLEOTIDE SEQUENCE [LARGE SCALE GENOMIC DNA]</scope>
    <source>
        <strain evidence="10">DSM 17093 / CIP 108686 / LMG 22925 / RQ-24</strain>
    </source>
</reference>
<evidence type="ECO:0000313" key="9">
    <source>
        <dbReference type="EMBL" id="ADI14179.1"/>
    </source>
</evidence>
<dbReference type="GO" id="GO:0019843">
    <property type="term" value="F:rRNA binding"/>
    <property type="evidence" value="ECO:0007669"/>
    <property type="project" value="UniProtKB-UniRule"/>
</dbReference>
<dbReference type="eggNOG" id="COG0096">
    <property type="taxonomic scope" value="Bacteria"/>
</dbReference>
<dbReference type="FunFam" id="3.30.1490.10:FF:000001">
    <property type="entry name" value="30S ribosomal protein S8"/>
    <property type="match status" value="1"/>
</dbReference>
<evidence type="ECO:0000256" key="7">
    <source>
        <dbReference type="HAMAP-Rule" id="MF_01302"/>
    </source>
</evidence>
<dbReference type="Gene3D" id="3.30.1370.30">
    <property type="match status" value="1"/>
</dbReference>
<dbReference type="Pfam" id="PF00410">
    <property type="entry name" value="Ribosomal_S8"/>
    <property type="match status" value="1"/>
</dbReference>
<organism evidence="9 10">
    <name type="scientific">Truepera radiovictrix (strain DSM 17093 / CIP 108686 / LMG 22925 / RQ-24)</name>
    <dbReference type="NCBI Taxonomy" id="649638"/>
    <lineage>
        <taxon>Bacteria</taxon>
        <taxon>Thermotogati</taxon>
        <taxon>Deinococcota</taxon>
        <taxon>Deinococci</taxon>
        <taxon>Trueperales</taxon>
        <taxon>Trueperaceae</taxon>
        <taxon>Truepera</taxon>
    </lineage>
</organism>
<dbReference type="GO" id="GO:0006412">
    <property type="term" value="P:translation"/>
    <property type="evidence" value="ECO:0007669"/>
    <property type="project" value="UniProtKB-UniRule"/>
</dbReference>
<evidence type="ECO:0000256" key="8">
    <source>
        <dbReference type="RuleBase" id="RU003660"/>
    </source>
</evidence>
<reference evidence="9 10" key="2">
    <citation type="journal article" date="2011" name="Stand. Genomic Sci.">
        <title>Complete genome sequence of Truepera radiovictrix type strain (RQ-24).</title>
        <authorList>
            <person name="Ivanova N."/>
            <person name="Rohde C."/>
            <person name="Munk C."/>
            <person name="Nolan M."/>
            <person name="Lucas S."/>
            <person name="Del Rio T.G."/>
            <person name="Tice H."/>
            <person name="Deshpande S."/>
            <person name="Cheng J.F."/>
            <person name="Tapia R."/>
            <person name="Han C."/>
            <person name="Goodwin L."/>
            <person name="Pitluck S."/>
            <person name="Liolios K."/>
            <person name="Mavromatis K."/>
            <person name="Mikhailova N."/>
            <person name="Pati A."/>
            <person name="Chen A."/>
            <person name="Palaniappan K."/>
            <person name="Land M."/>
            <person name="Hauser L."/>
            <person name="Chang Y.J."/>
            <person name="Jeffries C.D."/>
            <person name="Brambilla E."/>
            <person name="Rohde M."/>
            <person name="Goker M."/>
            <person name="Tindall B.J."/>
            <person name="Woyke T."/>
            <person name="Bristow J."/>
            <person name="Eisen J.A."/>
            <person name="Markowitz V."/>
            <person name="Hugenholtz P."/>
            <person name="Kyrpides N.C."/>
            <person name="Klenk H.P."/>
            <person name="Lapidus A."/>
        </authorList>
    </citation>
    <scope>NUCLEOTIDE SEQUENCE [LARGE SCALE GENOMIC DNA]</scope>
    <source>
        <strain evidence="10">DSM 17093 / CIP 108686 / LMG 22925 / RQ-24</strain>
    </source>
</reference>